<feature type="compositionally biased region" description="Basic and acidic residues" evidence="1">
    <location>
        <begin position="140"/>
        <end position="149"/>
    </location>
</feature>
<evidence type="ECO:0000313" key="3">
    <source>
        <dbReference type="Proteomes" id="UP001176961"/>
    </source>
</evidence>
<organism evidence="2 3">
    <name type="scientific">Cylicocyclus nassatus</name>
    <name type="common">Nematode worm</name>
    <dbReference type="NCBI Taxonomy" id="53992"/>
    <lineage>
        <taxon>Eukaryota</taxon>
        <taxon>Metazoa</taxon>
        <taxon>Ecdysozoa</taxon>
        <taxon>Nematoda</taxon>
        <taxon>Chromadorea</taxon>
        <taxon>Rhabditida</taxon>
        <taxon>Rhabditina</taxon>
        <taxon>Rhabditomorpha</taxon>
        <taxon>Strongyloidea</taxon>
        <taxon>Strongylidae</taxon>
        <taxon>Cylicocyclus</taxon>
    </lineage>
</organism>
<keyword evidence="3" id="KW-1185">Reference proteome</keyword>
<name>A0AA36HD40_CYLNA</name>
<reference evidence="2" key="1">
    <citation type="submission" date="2023-07" db="EMBL/GenBank/DDBJ databases">
        <authorList>
            <consortium name="CYATHOMIX"/>
        </authorList>
    </citation>
    <scope>NUCLEOTIDE SEQUENCE</scope>
    <source>
        <strain evidence="2">N/A</strain>
    </source>
</reference>
<dbReference type="AlphaFoldDB" id="A0AA36HD40"/>
<protein>
    <submittedName>
        <fullName evidence="2">Uncharacterized protein</fullName>
    </submittedName>
</protein>
<evidence type="ECO:0000256" key="1">
    <source>
        <dbReference type="SAM" id="MobiDB-lite"/>
    </source>
</evidence>
<dbReference type="Proteomes" id="UP001176961">
    <property type="component" value="Unassembled WGS sequence"/>
</dbReference>
<feature type="region of interest" description="Disordered" evidence="1">
    <location>
        <begin position="80"/>
        <end position="149"/>
    </location>
</feature>
<gene>
    <name evidence="2" type="ORF">CYNAS_LOCUS20023</name>
</gene>
<proteinExistence type="predicted"/>
<accession>A0AA36HD40</accession>
<comment type="caution">
    <text evidence="2">The sequence shown here is derived from an EMBL/GenBank/DDBJ whole genome shotgun (WGS) entry which is preliminary data.</text>
</comment>
<evidence type="ECO:0000313" key="2">
    <source>
        <dbReference type="EMBL" id="CAJ0608040.1"/>
    </source>
</evidence>
<dbReference type="EMBL" id="CATQJL010000316">
    <property type="protein sequence ID" value="CAJ0608040.1"/>
    <property type="molecule type" value="Genomic_DNA"/>
</dbReference>
<sequence length="149" mass="16614">MTTASRIHVAACPAVTKFCETRPSPITRRDEKIRAFARSVQEITESEEEEESPIVTPRDAVRSPFALVDSPFIQRRCTSMSSPLTIRKTNPPRLIRGLSDPGLRRPSFGTQPLSPKFHEETLGLPPIPEATSPVTPVAKSFDEKDMEEK</sequence>